<dbReference type="InterPro" id="IPR025447">
    <property type="entry name" value="DUF4192"/>
</dbReference>
<comment type="caution">
    <text evidence="1">The sequence shown here is derived from an EMBL/GenBank/DDBJ whole genome shotgun (WGS) entry which is preliminary data.</text>
</comment>
<keyword evidence="2" id="KW-1185">Reference proteome</keyword>
<dbReference type="Pfam" id="PF13830">
    <property type="entry name" value="DUF4192"/>
    <property type="match status" value="1"/>
</dbReference>
<proteinExistence type="predicted"/>
<gene>
    <name evidence="1" type="ORF">GCM10023196_043860</name>
</gene>
<accession>A0ABP8UB92</accession>
<evidence type="ECO:0000313" key="1">
    <source>
        <dbReference type="EMBL" id="GAA4628259.1"/>
    </source>
</evidence>
<organism evidence="1 2">
    <name type="scientific">Actinoallomurus vinaceus</name>
    <dbReference type="NCBI Taxonomy" id="1080074"/>
    <lineage>
        <taxon>Bacteria</taxon>
        <taxon>Bacillati</taxon>
        <taxon>Actinomycetota</taxon>
        <taxon>Actinomycetes</taxon>
        <taxon>Streptosporangiales</taxon>
        <taxon>Thermomonosporaceae</taxon>
        <taxon>Actinoallomurus</taxon>
    </lineage>
</organism>
<name>A0ABP8UB92_9ACTN</name>
<evidence type="ECO:0000313" key="2">
    <source>
        <dbReference type="Proteomes" id="UP001501442"/>
    </source>
</evidence>
<dbReference type="Proteomes" id="UP001501442">
    <property type="component" value="Unassembled WGS sequence"/>
</dbReference>
<dbReference type="EMBL" id="BAABHK010000006">
    <property type="protein sequence ID" value="GAA4628259.1"/>
    <property type="molecule type" value="Genomic_DNA"/>
</dbReference>
<reference evidence="2" key="1">
    <citation type="journal article" date="2019" name="Int. J. Syst. Evol. Microbiol.">
        <title>The Global Catalogue of Microorganisms (GCM) 10K type strain sequencing project: providing services to taxonomists for standard genome sequencing and annotation.</title>
        <authorList>
            <consortium name="The Broad Institute Genomics Platform"/>
            <consortium name="The Broad Institute Genome Sequencing Center for Infectious Disease"/>
            <person name="Wu L."/>
            <person name="Ma J."/>
        </authorList>
    </citation>
    <scope>NUCLEOTIDE SEQUENCE [LARGE SCALE GENOMIC DNA]</scope>
    <source>
        <strain evidence="2">JCM 17939</strain>
    </source>
</reference>
<protein>
    <submittedName>
        <fullName evidence="1">DUF4192 domain-containing protein</fullName>
    </submittedName>
</protein>
<sequence length="361" mass="38533">MVMRPNTLRLRSPADVVAAIPYLVGFHPIDSVVVLCCGGMDGTYAIRLDLTASDALLDHVTDLITRRRPDDVILAGYGPGARVTPVVERVGDRLTRDGVRLREVMRVEDDRYWSYLCTDPACCPPEGTFVDVRGSVVAAAAIAGGLVALPDRDELARMIAPIGGEAMRQATLQAEHRLASWAEAAASETARGTESDDECAGSGVAAPVGSAGASVARGGMSRRVAEEGVRLVRLLIERARAGGAPPTDDEVAWLGLLLVNLRVRDEAWVRIDDGEIGAHIGLWRDVVRRVAEPYVAGPASLLAFAAWRAGEGALANLALDRALAADPHYSMARLLHELFVSGLPPWSVPLDITPEQLDEAS</sequence>